<organism evidence="2 3">
    <name type="scientific">Aldrovandia affinis</name>
    <dbReference type="NCBI Taxonomy" id="143900"/>
    <lineage>
        <taxon>Eukaryota</taxon>
        <taxon>Metazoa</taxon>
        <taxon>Chordata</taxon>
        <taxon>Craniata</taxon>
        <taxon>Vertebrata</taxon>
        <taxon>Euteleostomi</taxon>
        <taxon>Actinopterygii</taxon>
        <taxon>Neopterygii</taxon>
        <taxon>Teleostei</taxon>
        <taxon>Notacanthiformes</taxon>
        <taxon>Halosauridae</taxon>
        <taxon>Aldrovandia</taxon>
    </lineage>
</organism>
<proteinExistence type="predicted"/>
<evidence type="ECO:0000313" key="3">
    <source>
        <dbReference type="Proteomes" id="UP001221898"/>
    </source>
</evidence>
<dbReference type="Proteomes" id="UP001221898">
    <property type="component" value="Unassembled WGS sequence"/>
</dbReference>
<dbReference type="AlphaFoldDB" id="A0AAD7T602"/>
<keyword evidence="3" id="KW-1185">Reference proteome</keyword>
<reference evidence="2" key="1">
    <citation type="journal article" date="2023" name="Science">
        <title>Genome structures resolve the early diversification of teleost fishes.</title>
        <authorList>
            <person name="Parey E."/>
            <person name="Louis A."/>
            <person name="Montfort J."/>
            <person name="Bouchez O."/>
            <person name="Roques C."/>
            <person name="Iampietro C."/>
            <person name="Lluch J."/>
            <person name="Castinel A."/>
            <person name="Donnadieu C."/>
            <person name="Desvignes T."/>
            <person name="Floi Bucao C."/>
            <person name="Jouanno E."/>
            <person name="Wen M."/>
            <person name="Mejri S."/>
            <person name="Dirks R."/>
            <person name="Jansen H."/>
            <person name="Henkel C."/>
            <person name="Chen W.J."/>
            <person name="Zahm M."/>
            <person name="Cabau C."/>
            <person name="Klopp C."/>
            <person name="Thompson A.W."/>
            <person name="Robinson-Rechavi M."/>
            <person name="Braasch I."/>
            <person name="Lecointre G."/>
            <person name="Bobe J."/>
            <person name="Postlethwait J.H."/>
            <person name="Berthelot C."/>
            <person name="Roest Crollius H."/>
            <person name="Guiguen Y."/>
        </authorList>
    </citation>
    <scope>NUCLEOTIDE SEQUENCE</scope>
    <source>
        <strain evidence="2">NC1722</strain>
    </source>
</reference>
<evidence type="ECO:0000256" key="1">
    <source>
        <dbReference type="SAM" id="MobiDB-lite"/>
    </source>
</evidence>
<gene>
    <name evidence="2" type="ORF">AAFF_G00038350</name>
</gene>
<dbReference type="EMBL" id="JAINUG010000012">
    <property type="protein sequence ID" value="KAJ8414633.1"/>
    <property type="molecule type" value="Genomic_DNA"/>
</dbReference>
<feature type="region of interest" description="Disordered" evidence="1">
    <location>
        <begin position="93"/>
        <end position="145"/>
    </location>
</feature>
<accession>A0AAD7T602</accession>
<comment type="caution">
    <text evidence="2">The sequence shown here is derived from an EMBL/GenBank/DDBJ whole genome shotgun (WGS) entry which is preliminary data.</text>
</comment>
<feature type="non-terminal residue" evidence="2">
    <location>
        <position position="170"/>
    </location>
</feature>
<protein>
    <submittedName>
        <fullName evidence="2">Uncharacterized protein</fullName>
    </submittedName>
</protein>
<name>A0AAD7T602_9TELE</name>
<evidence type="ECO:0000313" key="2">
    <source>
        <dbReference type="EMBL" id="KAJ8414633.1"/>
    </source>
</evidence>
<sequence length="170" mass="18571">AAVALQSAGDTFNKQSVRPRVVSAGLNCSVSTHIRFQGNCSFFGGGGGKRTTVPPKRSLLAHLKLSQRRRKKKIRGVPCRRISLASRDAEYFSTERRDASEQGLYVKSGEQDEEETRPPTPSSQLPADNPNIHRHGAHTETRGESHCPCACTAGITPPPHTPSCTHRTHH</sequence>